<dbReference type="Gene3D" id="3.40.50.880">
    <property type="match status" value="1"/>
</dbReference>
<dbReference type="CDD" id="cd03139">
    <property type="entry name" value="GATase1_PfpI_2"/>
    <property type="match status" value="1"/>
</dbReference>
<dbReference type="EMBL" id="BMEX01000024">
    <property type="protein sequence ID" value="GGA57454.1"/>
    <property type="molecule type" value="Genomic_DNA"/>
</dbReference>
<feature type="domain" description="DJ-1/PfpI" evidence="1">
    <location>
        <begin position="10"/>
        <end position="194"/>
    </location>
</feature>
<name>A0ABQ1H5I5_9BACL</name>
<comment type="caution">
    <text evidence="2">The sequence shown here is derived from an EMBL/GenBank/DDBJ whole genome shotgun (WGS) entry which is preliminary data.</text>
</comment>
<sequence length="216" mass="24218">MNKVNKSQWKVGILLFDRVDVMDFAGPYEVFTYTAYQKEDLKKFLVGRDTQEDQPFLVSTVSETGQPIRANHGLTFQPDFSFKNAPRFDILVIPGSPLEPLHHALQNRNLLEWISKHMEEVELMTSVCSGAFFLAKAGLLSGKKATTHWGAYDHFERQFPDVEIVKNVKFVDDGKIITSGGVSSGINMALHVVNRLLGSEMAHTTAKAIDFSIQKS</sequence>
<keyword evidence="3" id="KW-1185">Reference proteome</keyword>
<reference evidence="3" key="1">
    <citation type="journal article" date="2019" name="Int. J. Syst. Evol. Microbiol.">
        <title>The Global Catalogue of Microorganisms (GCM) 10K type strain sequencing project: providing services to taxonomists for standard genome sequencing and annotation.</title>
        <authorList>
            <consortium name="The Broad Institute Genomics Platform"/>
            <consortium name="The Broad Institute Genome Sequencing Center for Infectious Disease"/>
            <person name="Wu L."/>
            <person name="Ma J."/>
        </authorList>
    </citation>
    <scope>NUCLEOTIDE SEQUENCE [LARGE SCALE GENOMIC DNA]</scope>
    <source>
        <strain evidence="3">CGMCC 1.12404</strain>
    </source>
</reference>
<dbReference type="SUPFAM" id="SSF52317">
    <property type="entry name" value="Class I glutamine amidotransferase-like"/>
    <property type="match status" value="1"/>
</dbReference>
<proteinExistence type="predicted"/>
<evidence type="ECO:0000313" key="2">
    <source>
        <dbReference type="EMBL" id="GGA57454.1"/>
    </source>
</evidence>
<accession>A0ABQ1H5I5</accession>
<dbReference type="InterPro" id="IPR002818">
    <property type="entry name" value="DJ-1/PfpI"/>
</dbReference>
<protein>
    <submittedName>
        <fullName evidence="2">AraC family transcriptional regulator</fullName>
    </submittedName>
</protein>
<dbReference type="InterPro" id="IPR052158">
    <property type="entry name" value="INH-QAR"/>
</dbReference>
<dbReference type="PANTHER" id="PTHR43130:SF14">
    <property type="entry name" value="DJ-1_PFPI DOMAIN-CONTAINING PROTEIN"/>
    <property type="match status" value="1"/>
</dbReference>
<dbReference type="PANTHER" id="PTHR43130">
    <property type="entry name" value="ARAC-FAMILY TRANSCRIPTIONAL REGULATOR"/>
    <property type="match status" value="1"/>
</dbReference>
<dbReference type="Proteomes" id="UP000617979">
    <property type="component" value="Unassembled WGS sequence"/>
</dbReference>
<gene>
    <name evidence="2" type="ORF">GCM10007416_33380</name>
</gene>
<evidence type="ECO:0000313" key="3">
    <source>
        <dbReference type="Proteomes" id="UP000617979"/>
    </source>
</evidence>
<organism evidence="2 3">
    <name type="scientific">Kroppenstedtia guangzhouensis</name>
    <dbReference type="NCBI Taxonomy" id="1274356"/>
    <lineage>
        <taxon>Bacteria</taxon>
        <taxon>Bacillati</taxon>
        <taxon>Bacillota</taxon>
        <taxon>Bacilli</taxon>
        <taxon>Bacillales</taxon>
        <taxon>Thermoactinomycetaceae</taxon>
        <taxon>Kroppenstedtia</taxon>
    </lineage>
</organism>
<dbReference type="InterPro" id="IPR029062">
    <property type="entry name" value="Class_I_gatase-like"/>
</dbReference>
<evidence type="ECO:0000259" key="1">
    <source>
        <dbReference type="Pfam" id="PF01965"/>
    </source>
</evidence>
<dbReference type="Pfam" id="PF01965">
    <property type="entry name" value="DJ-1_PfpI"/>
    <property type="match status" value="1"/>
</dbReference>